<gene>
    <name evidence="9" type="ORF">IZO911_LOCUS11530</name>
</gene>
<dbReference type="AlphaFoldDB" id="A0A813YPY1"/>
<evidence type="ECO:0000256" key="4">
    <source>
        <dbReference type="ARBA" id="ARBA00022759"/>
    </source>
</evidence>
<keyword evidence="8" id="KW-0812">Transmembrane</keyword>
<dbReference type="Gene3D" id="1.10.575.10">
    <property type="entry name" value="P1 Nuclease"/>
    <property type="match status" value="1"/>
</dbReference>
<evidence type="ECO:0000256" key="8">
    <source>
        <dbReference type="SAM" id="Phobius"/>
    </source>
</evidence>
<keyword evidence="4" id="KW-0255">Endonuclease</keyword>
<keyword evidence="3" id="KW-0479">Metal-binding</keyword>
<dbReference type="PANTHER" id="PTHR33146:SF26">
    <property type="entry name" value="ENDONUCLEASE 4"/>
    <property type="match status" value="1"/>
</dbReference>
<keyword evidence="5" id="KW-0378">Hydrolase</keyword>
<dbReference type="GO" id="GO:0004519">
    <property type="term" value="F:endonuclease activity"/>
    <property type="evidence" value="ECO:0007669"/>
    <property type="project" value="UniProtKB-KW"/>
</dbReference>
<proteinExistence type="inferred from homology"/>
<keyword evidence="7" id="KW-0325">Glycoprotein</keyword>
<evidence type="ECO:0000313" key="9">
    <source>
        <dbReference type="EMBL" id="CAF0887459.1"/>
    </source>
</evidence>
<comment type="similarity">
    <text evidence="1">Belongs to the nuclease type I family.</text>
</comment>
<keyword evidence="2" id="KW-0540">Nuclease</keyword>
<comment type="caution">
    <text evidence="9">The sequence shown here is derived from an EMBL/GenBank/DDBJ whole genome shotgun (WGS) entry which is preliminary data.</text>
</comment>
<dbReference type="GO" id="GO:0003676">
    <property type="term" value="F:nucleic acid binding"/>
    <property type="evidence" value="ECO:0007669"/>
    <property type="project" value="InterPro"/>
</dbReference>
<evidence type="ECO:0000313" key="10">
    <source>
        <dbReference type="Proteomes" id="UP000663860"/>
    </source>
</evidence>
<evidence type="ECO:0000256" key="2">
    <source>
        <dbReference type="ARBA" id="ARBA00022722"/>
    </source>
</evidence>
<dbReference type="EMBL" id="CAJNOE010000086">
    <property type="protein sequence ID" value="CAF0887459.1"/>
    <property type="molecule type" value="Genomic_DNA"/>
</dbReference>
<evidence type="ECO:0000256" key="3">
    <source>
        <dbReference type="ARBA" id="ARBA00022723"/>
    </source>
</evidence>
<reference evidence="9" key="1">
    <citation type="submission" date="2021-02" db="EMBL/GenBank/DDBJ databases">
        <authorList>
            <person name="Nowell W R."/>
        </authorList>
    </citation>
    <scope>NUCLEOTIDE SEQUENCE</scope>
</reference>
<dbReference type="GO" id="GO:0016788">
    <property type="term" value="F:hydrolase activity, acting on ester bonds"/>
    <property type="evidence" value="ECO:0007669"/>
    <property type="project" value="InterPro"/>
</dbReference>
<keyword evidence="8" id="KW-1133">Transmembrane helix</keyword>
<dbReference type="PANTHER" id="PTHR33146">
    <property type="entry name" value="ENDONUCLEASE 4"/>
    <property type="match status" value="1"/>
</dbReference>
<feature type="transmembrane region" description="Helical" evidence="8">
    <location>
        <begin position="296"/>
        <end position="318"/>
    </location>
</feature>
<keyword evidence="8" id="KW-0472">Membrane</keyword>
<protein>
    <submittedName>
        <fullName evidence="9">Uncharacterized protein</fullName>
    </submittedName>
</protein>
<accession>A0A813YPY1</accession>
<evidence type="ECO:0000256" key="7">
    <source>
        <dbReference type="ARBA" id="ARBA00023180"/>
    </source>
</evidence>
<organism evidence="9 10">
    <name type="scientific">Adineta steineri</name>
    <dbReference type="NCBI Taxonomy" id="433720"/>
    <lineage>
        <taxon>Eukaryota</taxon>
        <taxon>Metazoa</taxon>
        <taxon>Spiralia</taxon>
        <taxon>Gnathifera</taxon>
        <taxon>Rotifera</taxon>
        <taxon>Eurotatoria</taxon>
        <taxon>Bdelloidea</taxon>
        <taxon>Adinetida</taxon>
        <taxon>Adinetidae</taxon>
        <taxon>Adineta</taxon>
    </lineage>
</organism>
<dbReference type="GO" id="GO:0006308">
    <property type="term" value="P:DNA catabolic process"/>
    <property type="evidence" value="ECO:0007669"/>
    <property type="project" value="InterPro"/>
</dbReference>
<sequence length="333" mass="38635">MLIIRLYFILFCQEVLYVFGWGSVGHSLVARLAQSQLNSTTNHWLDNYIPSNLPDDLSLIASWPDIILYLDSNPFDYNDWQWSRELHFINTPDWNCTYISTRDCLNNRCIEGALKNYSQRLIDNNCDYIQQQEALFFLVHFVGDVHQPLHCGFKGDFGGNSVKGLFLNGTNETNLHTIWDVEIITNHINQHFQSDINLYYNYLESLMLNQSLHINETYDNYKLWIDESVNYVCKQVYFDDNNTKINGSLNFTLGDDYFNRNWPLVDQRLAQGGRRLGSLLNQLAKSRSATKLPPDVQALILVLCIEFIIGIIAVIGVYRYKRPINPETQPLLS</sequence>
<evidence type="ECO:0000256" key="6">
    <source>
        <dbReference type="ARBA" id="ARBA00023157"/>
    </source>
</evidence>
<name>A0A813YPY1_9BILA</name>
<dbReference type="GO" id="GO:0046872">
    <property type="term" value="F:metal ion binding"/>
    <property type="evidence" value="ECO:0007669"/>
    <property type="project" value="UniProtKB-KW"/>
</dbReference>
<dbReference type="InterPro" id="IPR003154">
    <property type="entry name" value="S1/P1nuclease"/>
</dbReference>
<keyword evidence="6" id="KW-1015">Disulfide bond</keyword>
<dbReference type="Proteomes" id="UP000663860">
    <property type="component" value="Unassembled WGS sequence"/>
</dbReference>
<dbReference type="CDD" id="cd11010">
    <property type="entry name" value="S1-P1_nuclease"/>
    <property type="match status" value="1"/>
</dbReference>
<dbReference type="SUPFAM" id="SSF48537">
    <property type="entry name" value="Phospholipase C/P1 nuclease"/>
    <property type="match status" value="1"/>
</dbReference>
<evidence type="ECO:0000256" key="5">
    <source>
        <dbReference type="ARBA" id="ARBA00022801"/>
    </source>
</evidence>
<evidence type="ECO:0000256" key="1">
    <source>
        <dbReference type="ARBA" id="ARBA00009547"/>
    </source>
</evidence>
<dbReference type="Pfam" id="PF02265">
    <property type="entry name" value="S1-P1_nuclease"/>
    <property type="match status" value="1"/>
</dbReference>
<dbReference type="InterPro" id="IPR008947">
    <property type="entry name" value="PLipase_C/P1_nuclease_dom_sf"/>
</dbReference>